<evidence type="ECO:0000313" key="2">
    <source>
        <dbReference type="EMBL" id="GAA2636532.1"/>
    </source>
</evidence>
<sequence length="113" mass="11543">MHLFYGVVLIAAGAAVVAVGRSAARGRLGRNHVARIRSRQTPADDESWRIVHEAAEPWSLAGGLALTLGGLVALGAEDEAVAAMVAALAAVFGIALVVAGAIIGLGQLRHRSD</sequence>
<dbReference type="Proteomes" id="UP001501509">
    <property type="component" value="Unassembled WGS sequence"/>
</dbReference>
<keyword evidence="1" id="KW-0812">Transmembrane</keyword>
<proteinExistence type="predicted"/>
<feature type="transmembrane region" description="Helical" evidence="1">
    <location>
        <begin position="58"/>
        <end position="76"/>
    </location>
</feature>
<evidence type="ECO:0000313" key="3">
    <source>
        <dbReference type="Proteomes" id="UP001501509"/>
    </source>
</evidence>
<protein>
    <recommendedName>
        <fullName evidence="4">SdpI family protein</fullName>
    </recommendedName>
</protein>
<accession>A0ABN3QWD9</accession>
<feature type="transmembrane region" description="Helical" evidence="1">
    <location>
        <begin position="6"/>
        <end position="24"/>
    </location>
</feature>
<comment type="caution">
    <text evidence="2">The sequence shown here is derived from an EMBL/GenBank/DDBJ whole genome shotgun (WGS) entry which is preliminary data.</text>
</comment>
<evidence type="ECO:0000256" key="1">
    <source>
        <dbReference type="SAM" id="Phobius"/>
    </source>
</evidence>
<keyword evidence="1" id="KW-1133">Transmembrane helix</keyword>
<feature type="transmembrane region" description="Helical" evidence="1">
    <location>
        <begin position="82"/>
        <end position="105"/>
    </location>
</feature>
<keyword evidence="3" id="KW-1185">Reference proteome</keyword>
<dbReference type="EMBL" id="BAAATD010000021">
    <property type="protein sequence ID" value="GAA2636532.1"/>
    <property type="molecule type" value="Genomic_DNA"/>
</dbReference>
<dbReference type="Pfam" id="PF13630">
    <property type="entry name" value="SdpI"/>
    <property type="match status" value="1"/>
</dbReference>
<organism evidence="2 3">
    <name type="scientific">Actinomadura fulvescens</name>
    <dbReference type="NCBI Taxonomy" id="46160"/>
    <lineage>
        <taxon>Bacteria</taxon>
        <taxon>Bacillati</taxon>
        <taxon>Actinomycetota</taxon>
        <taxon>Actinomycetes</taxon>
        <taxon>Streptosporangiales</taxon>
        <taxon>Thermomonosporaceae</taxon>
        <taxon>Actinomadura</taxon>
    </lineage>
</organism>
<dbReference type="InterPro" id="IPR025962">
    <property type="entry name" value="SdpI/YhfL"/>
</dbReference>
<gene>
    <name evidence="2" type="ORF">GCM10010411_89690</name>
</gene>
<dbReference type="RefSeq" id="WP_344548795.1">
    <property type="nucleotide sequence ID" value="NZ_BAAATD010000021.1"/>
</dbReference>
<reference evidence="2 3" key="1">
    <citation type="journal article" date="2019" name="Int. J. Syst. Evol. Microbiol.">
        <title>The Global Catalogue of Microorganisms (GCM) 10K type strain sequencing project: providing services to taxonomists for standard genome sequencing and annotation.</title>
        <authorList>
            <consortium name="The Broad Institute Genomics Platform"/>
            <consortium name="The Broad Institute Genome Sequencing Center for Infectious Disease"/>
            <person name="Wu L."/>
            <person name="Ma J."/>
        </authorList>
    </citation>
    <scope>NUCLEOTIDE SEQUENCE [LARGE SCALE GENOMIC DNA]</scope>
    <source>
        <strain evidence="2 3">JCM 6833</strain>
    </source>
</reference>
<evidence type="ECO:0008006" key="4">
    <source>
        <dbReference type="Google" id="ProtNLM"/>
    </source>
</evidence>
<name>A0ABN3QWD9_9ACTN</name>
<keyword evidence="1" id="KW-0472">Membrane</keyword>